<keyword evidence="3" id="KW-0328">Glycosyltransferase</keyword>
<protein>
    <recommendedName>
        <fullName evidence="12">Hexosyltransferase</fullName>
    </recommendedName>
</protein>
<name>A0AAF3F6H5_9BILA</name>
<dbReference type="AlphaFoldDB" id="A0AAF3F6H5"/>
<keyword evidence="7" id="KW-1133">Transmembrane helix</keyword>
<proteinExistence type="inferred from homology"/>
<dbReference type="GO" id="GO:0006493">
    <property type="term" value="P:protein O-linked glycosylation"/>
    <property type="evidence" value="ECO:0007669"/>
    <property type="project" value="TreeGrafter"/>
</dbReference>
<evidence type="ECO:0000256" key="2">
    <source>
        <dbReference type="ARBA" id="ARBA00008661"/>
    </source>
</evidence>
<dbReference type="WBParaSite" id="MBELARI_LOCUS2514">
    <property type="protein sequence ID" value="MBELARI_LOCUS2514"/>
    <property type="gene ID" value="MBELARI_LOCUS2514"/>
</dbReference>
<evidence type="ECO:0000256" key="8">
    <source>
        <dbReference type="ARBA" id="ARBA00023034"/>
    </source>
</evidence>
<comment type="similarity">
    <text evidence="2">Belongs to the glycosyltransferase 31 family.</text>
</comment>
<evidence type="ECO:0008006" key="12">
    <source>
        <dbReference type="Google" id="ProtNLM"/>
    </source>
</evidence>
<evidence type="ECO:0000256" key="7">
    <source>
        <dbReference type="ARBA" id="ARBA00022989"/>
    </source>
</evidence>
<dbReference type="Proteomes" id="UP000887575">
    <property type="component" value="Unassembled WGS sequence"/>
</dbReference>
<organism evidence="10 11">
    <name type="scientific">Mesorhabditis belari</name>
    <dbReference type="NCBI Taxonomy" id="2138241"/>
    <lineage>
        <taxon>Eukaryota</taxon>
        <taxon>Metazoa</taxon>
        <taxon>Ecdysozoa</taxon>
        <taxon>Nematoda</taxon>
        <taxon>Chromadorea</taxon>
        <taxon>Rhabditida</taxon>
        <taxon>Rhabditina</taxon>
        <taxon>Rhabditomorpha</taxon>
        <taxon>Rhabditoidea</taxon>
        <taxon>Rhabditidae</taxon>
        <taxon>Mesorhabditinae</taxon>
        <taxon>Mesorhabditis</taxon>
    </lineage>
</organism>
<keyword evidence="10" id="KW-1185">Reference proteome</keyword>
<evidence type="ECO:0000256" key="3">
    <source>
        <dbReference type="ARBA" id="ARBA00022676"/>
    </source>
</evidence>
<reference evidence="11" key="1">
    <citation type="submission" date="2024-02" db="UniProtKB">
        <authorList>
            <consortium name="WormBaseParasite"/>
        </authorList>
    </citation>
    <scope>IDENTIFICATION</scope>
</reference>
<evidence type="ECO:0000313" key="11">
    <source>
        <dbReference type="WBParaSite" id="MBELARI_LOCUS2514"/>
    </source>
</evidence>
<keyword evidence="8" id="KW-0333">Golgi apparatus</keyword>
<evidence type="ECO:0000256" key="5">
    <source>
        <dbReference type="ARBA" id="ARBA00022692"/>
    </source>
</evidence>
<evidence type="ECO:0000256" key="1">
    <source>
        <dbReference type="ARBA" id="ARBA00004323"/>
    </source>
</evidence>
<dbReference type="PANTHER" id="PTHR11214">
    <property type="entry name" value="BETA-1,3-N-ACETYLGLUCOSAMINYLTRANSFERASE"/>
    <property type="match status" value="1"/>
</dbReference>
<evidence type="ECO:0000256" key="9">
    <source>
        <dbReference type="ARBA" id="ARBA00023136"/>
    </source>
</evidence>
<keyword evidence="5" id="KW-0812">Transmembrane</keyword>
<sequence length="511" mass="58506">MGKRIGNYQEIIERIEARQSGLQSIDPVILTLSNETQPQENDSMNETMHRFYRPFRFSITPKEPCPSGIDTLFIVHTSIANHKRRAAIRETYANDYWEKKYEYRTIFVVGRSKDEEKERWIKGEARQYRDILQIDYIDAYRNMTIKFLNWMRFVRDDCPRVKMIVKMDDDILPNIHWIFDDFHNGTMISEENTFTCLEYHSPVVREKGSPWYVSKEAHPGDDWEAFCCGPAFIMSADLISRLVKNIENKRFYTSVDDAFVTGQIAKEIAANHDFRLYEHNFLWPGWPGWEKIVERKMLAWKVIFGAYTTTTAMKRIFDELSHLSGAVTDPPDDLPWSNKMDFWSFAEERLDWLEIGASCLGGFKKSSEREKLESKITGCFERLVDGIEAVNDSSKRSTKDDIKFCVKAAVAVVPVSDLLSSCIKFSPETVEVLEEVGKVADSAGPWIAGAKKFCANMKEFKDDDAVCRVVKAGIKTACQTGGAWAGKRIGTQYGPQIGTKIGTWIGTAVLP</sequence>
<evidence type="ECO:0000313" key="10">
    <source>
        <dbReference type="Proteomes" id="UP000887575"/>
    </source>
</evidence>
<evidence type="ECO:0000256" key="4">
    <source>
        <dbReference type="ARBA" id="ARBA00022679"/>
    </source>
</evidence>
<dbReference type="GO" id="GO:0000139">
    <property type="term" value="C:Golgi membrane"/>
    <property type="evidence" value="ECO:0007669"/>
    <property type="project" value="UniProtKB-SubCell"/>
</dbReference>
<dbReference type="PANTHER" id="PTHR11214:SF364">
    <property type="entry name" value="HEXOSYLTRANSFERASE"/>
    <property type="match status" value="1"/>
</dbReference>
<dbReference type="GO" id="GO:0016758">
    <property type="term" value="F:hexosyltransferase activity"/>
    <property type="evidence" value="ECO:0007669"/>
    <property type="project" value="InterPro"/>
</dbReference>
<keyword evidence="4" id="KW-0808">Transferase</keyword>
<evidence type="ECO:0000256" key="6">
    <source>
        <dbReference type="ARBA" id="ARBA00022968"/>
    </source>
</evidence>
<dbReference type="Gene3D" id="3.90.550.50">
    <property type="match status" value="1"/>
</dbReference>
<accession>A0AAF3F6H5</accession>
<keyword evidence="9" id="KW-0472">Membrane</keyword>
<dbReference type="Pfam" id="PF01762">
    <property type="entry name" value="Galactosyl_T"/>
    <property type="match status" value="1"/>
</dbReference>
<comment type="subcellular location">
    <subcellularLocation>
        <location evidence="1">Golgi apparatus membrane</location>
        <topology evidence="1">Single-pass type II membrane protein</topology>
    </subcellularLocation>
</comment>
<dbReference type="InterPro" id="IPR002659">
    <property type="entry name" value="Glyco_trans_31"/>
</dbReference>
<keyword evidence="6" id="KW-0735">Signal-anchor</keyword>